<accession>A0ABP8G250</accession>
<comment type="caution">
    <text evidence="2">The sequence shown here is derived from an EMBL/GenBank/DDBJ whole genome shotgun (WGS) entry which is preliminary data.</text>
</comment>
<dbReference type="InterPro" id="IPR007372">
    <property type="entry name" value="Lipid/polyisoprenoid-bd_YceI"/>
</dbReference>
<dbReference type="PANTHER" id="PTHR34406:SF1">
    <property type="entry name" value="PROTEIN YCEI"/>
    <property type="match status" value="1"/>
</dbReference>
<dbReference type="Pfam" id="PF04264">
    <property type="entry name" value="YceI"/>
    <property type="match status" value="1"/>
</dbReference>
<proteinExistence type="predicted"/>
<feature type="domain" description="Lipid/polyisoprenoid-binding YceI-like" evidence="1">
    <location>
        <begin position="52"/>
        <end position="174"/>
    </location>
</feature>
<name>A0ABP8G250_9SPHI</name>
<dbReference type="InterPro" id="IPR036761">
    <property type="entry name" value="TTHA0802/YceI-like_sf"/>
</dbReference>
<dbReference type="Gene3D" id="2.40.128.110">
    <property type="entry name" value="Lipid/polyisoprenoid-binding, YceI-like"/>
    <property type="match status" value="1"/>
</dbReference>
<dbReference type="SUPFAM" id="SSF101874">
    <property type="entry name" value="YceI-like"/>
    <property type="match status" value="1"/>
</dbReference>
<organism evidence="2 3">
    <name type="scientific">Mucilaginibacter gynuensis</name>
    <dbReference type="NCBI Taxonomy" id="1302236"/>
    <lineage>
        <taxon>Bacteria</taxon>
        <taxon>Pseudomonadati</taxon>
        <taxon>Bacteroidota</taxon>
        <taxon>Sphingobacteriia</taxon>
        <taxon>Sphingobacteriales</taxon>
        <taxon>Sphingobacteriaceae</taxon>
        <taxon>Mucilaginibacter</taxon>
    </lineage>
</organism>
<sequence>MKYIALILLTWFSTNQVGQEIYVCKNAKISLYSEAPLENIDASSAKAVSVFNATTGDLSFSLPIRSLQFQKALMQEHFNENYMESDKYPNATFKGKVSQKISGTQDGTFAVNVTGVLEVHGVKQNRTIPGKITVSKGVVSLSSEFMVLCKDHNIEIPQIVFKKIAESIQIKVAATYEAYKK</sequence>
<dbReference type="Proteomes" id="UP001500582">
    <property type="component" value="Unassembled WGS sequence"/>
</dbReference>
<dbReference type="EMBL" id="BAABFT010000002">
    <property type="protein sequence ID" value="GAA4315766.1"/>
    <property type="molecule type" value="Genomic_DNA"/>
</dbReference>
<dbReference type="RefSeq" id="WP_345210151.1">
    <property type="nucleotide sequence ID" value="NZ_BAABFT010000002.1"/>
</dbReference>
<evidence type="ECO:0000259" key="1">
    <source>
        <dbReference type="Pfam" id="PF04264"/>
    </source>
</evidence>
<reference evidence="3" key="1">
    <citation type="journal article" date="2019" name="Int. J. Syst. Evol. Microbiol.">
        <title>The Global Catalogue of Microorganisms (GCM) 10K type strain sequencing project: providing services to taxonomists for standard genome sequencing and annotation.</title>
        <authorList>
            <consortium name="The Broad Institute Genomics Platform"/>
            <consortium name="The Broad Institute Genome Sequencing Center for Infectious Disease"/>
            <person name="Wu L."/>
            <person name="Ma J."/>
        </authorList>
    </citation>
    <scope>NUCLEOTIDE SEQUENCE [LARGE SCALE GENOMIC DNA]</scope>
    <source>
        <strain evidence="3">JCM 17705</strain>
    </source>
</reference>
<gene>
    <name evidence="2" type="ORF">GCM10023149_12510</name>
</gene>
<dbReference type="PANTHER" id="PTHR34406">
    <property type="entry name" value="PROTEIN YCEI"/>
    <property type="match status" value="1"/>
</dbReference>
<evidence type="ECO:0000313" key="2">
    <source>
        <dbReference type="EMBL" id="GAA4315766.1"/>
    </source>
</evidence>
<evidence type="ECO:0000313" key="3">
    <source>
        <dbReference type="Proteomes" id="UP001500582"/>
    </source>
</evidence>
<protein>
    <recommendedName>
        <fullName evidence="1">Lipid/polyisoprenoid-binding YceI-like domain-containing protein</fullName>
    </recommendedName>
</protein>
<keyword evidence="3" id="KW-1185">Reference proteome</keyword>